<evidence type="ECO:0000256" key="1">
    <source>
        <dbReference type="SAM" id="Coils"/>
    </source>
</evidence>
<dbReference type="Proteomes" id="UP001153069">
    <property type="component" value="Unassembled WGS sequence"/>
</dbReference>
<reference evidence="3" key="1">
    <citation type="submission" date="2020-06" db="EMBL/GenBank/DDBJ databases">
        <authorList>
            <consortium name="Plant Systems Biology data submission"/>
        </authorList>
    </citation>
    <scope>NUCLEOTIDE SEQUENCE</scope>
    <source>
        <strain evidence="3">D6</strain>
    </source>
</reference>
<evidence type="ECO:0000313" key="3">
    <source>
        <dbReference type="EMBL" id="CAB9506583.1"/>
    </source>
</evidence>
<evidence type="ECO:0000313" key="4">
    <source>
        <dbReference type="Proteomes" id="UP001153069"/>
    </source>
</evidence>
<organism evidence="3 4">
    <name type="scientific">Seminavis robusta</name>
    <dbReference type="NCBI Taxonomy" id="568900"/>
    <lineage>
        <taxon>Eukaryota</taxon>
        <taxon>Sar</taxon>
        <taxon>Stramenopiles</taxon>
        <taxon>Ochrophyta</taxon>
        <taxon>Bacillariophyta</taxon>
        <taxon>Bacillariophyceae</taxon>
        <taxon>Bacillariophycidae</taxon>
        <taxon>Naviculales</taxon>
        <taxon>Naviculaceae</taxon>
        <taxon>Seminavis</taxon>
    </lineage>
</organism>
<keyword evidence="4" id="KW-1185">Reference proteome</keyword>
<protein>
    <submittedName>
        <fullName evidence="3">Uncharacterized protein</fullName>
    </submittedName>
</protein>
<accession>A0A9N8DP69</accession>
<evidence type="ECO:0000256" key="2">
    <source>
        <dbReference type="SAM" id="MobiDB-lite"/>
    </source>
</evidence>
<feature type="region of interest" description="Disordered" evidence="2">
    <location>
        <begin position="479"/>
        <end position="500"/>
    </location>
</feature>
<feature type="coiled-coil region" evidence="1">
    <location>
        <begin position="569"/>
        <end position="596"/>
    </location>
</feature>
<comment type="caution">
    <text evidence="3">The sequence shown here is derived from an EMBL/GenBank/DDBJ whole genome shotgun (WGS) entry which is preliminary data.</text>
</comment>
<dbReference type="AlphaFoldDB" id="A0A9N8DP69"/>
<gene>
    <name evidence="3" type="ORF">SEMRO_271_G104710.1</name>
</gene>
<proteinExistence type="predicted"/>
<sequence>MQHAGDSTHEEACSVPIGGIARWFPNDFETEGVDWAAFEEHLNMVSDVAFEVTSAATRTIASNLPSSAPLQPRHIAKGVGAIHFAVSCSNPTAPKSVIQRLMDANPDAVQLTESKYGWNVLHCALQFNKAWSAPDGDCDKEGILEMLLHARPDLATEGATSLDEFGLPPLAFAKSKSVASRLVRIMPTKATISILKKIFLKRKLVGGSIEAMEQIVREISTLELQLGRSILAEGILPDKNRARKQSLIEYTLLQSTTGRSDNKNHQEPLALMRLVDLIIQATYCYGFRRASEEDCVTLSTSPPPLECLMKLVAKQVLMQKVLELYQTAKVGGSTEYFEYPVTAERQSGYGVIGASASGETNSQPRHLDRASASTEKILQDYGPSTFPSSNSQHLDKLLKCKEELDFKIQRSLDVLRQTAASLQSYKDMYTKSVEKLCTEAQSLSLGSNDASSSMCENPIHVGLVTDNVASLRALVAVSSMPPSPPKRQKSVESSANDGTSRINRHVLEETMEGAIENMAAAGLALDLYNRNIRTESTTLVQQQEDLKAMDMSYFKNAEHQQSARAIICIAEYQLQKEGLQKCINDIKRELKEAESLGDRKAQTLRTNELDLRWVKLSTEIRDLSREIEIMREMVSDRRQDLGGYMIKARRILHNSRASNKVVRTRASRFLREAKKEMREIMATLAPAIQARKGRLCNRRQRRKFRQHQQQQREEELQRAIEEDEELSRMTKRLKLS</sequence>
<feature type="compositionally biased region" description="Polar residues" evidence="2">
    <location>
        <begin position="491"/>
        <end position="500"/>
    </location>
</feature>
<keyword evidence="1" id="KW-0175">Coiled coil</keyword>
<name>A0A9N8DP69_9STRA</name>
<dbReference type="EMBL" id="CAICTM010000270">
    <property type="protein sequence ID" value="CAB9506583.1"/>
    <property type="molecule type" value="Genomic_DNA"/>
</dbReference>